<dbReference type="AlphaFoldDB" id="T0RYC4"/>
<sequence>MGRGRALLVARVVGTRSYRQVMSKVAALKKKGPVVELTSEPAEATEEQKAAIHEAQYQAPTMLSGTTNLRTTWADVTVDDVDAFLSEMPLWDEAVPSTVDTSGVVSTTSTTDDVSMYDIGFQEPCAQENVAPFETTTPVHVATGSTDDADADWLWKALLSSRHAQHVA</sequence>
<dbReference type="OrthoDB" id="10633140at2759"/>
<accession>T0RYC4</accession>
<dbReference type="OMA" id="AIHEAQY"/>
<dbReference type="Proteomes" id="UP000030762">
    <property type="component" value="Unassembled WGS sequence"/>
</dbReference>
<keyword evidence="2" id="KW-1185">Reference proteome</keyword>
<evidence type="ECO:0000313" key="1">
    <source>
        <dbReference type="EMBL" id="EQC37553.1"/>
    </source>
</evidence>
<dbReference type="RefSeq" id="XP_008609073.1">
    <property type="nucleotide sequence ID" value="XM_008610851.1"/>
</dbReference>
<proteinExistence type="predicted"/>
<dbReference type="InParanoid" id="T0RYC4"/>
<dbReference type="GeneID" id="19945879"/>
<protein>
    <submittedName>
        <fullName evidence="1">Uncharacterized protein</fullName>
    </submittedName>
</protein>
<dbReference type="EMBL" id="JH767144">
    <property type="protein sequence ID" value="EQC37553.1"/>
    <property type="molecule type" value="Genomic_DNA"/>
</dbReference>
<organism evidence="1 2">
    <name type="scientific">Saprolegnia diclina (strain VS20)</name>
    <dbReference type="NCBI Taxonomy" id="1156394"/>
    <lineage>
        <taxon>Eukaryota</taxon>
        <taxon>Sar</taxon>
        <taxon>Stramenopiles</taxon>
        <taxon>Oomycota</taxon>
        <taxon>Saprolegniomycetes</taxon>
        <taxon>Saprolegniales</taxon>
        <taxon>Saprolegniaceae</taxon>
        <taxon>Saprolegnia</taxon>
    </lineage>
</organism>
<reference evidence="1 2" key="1">
    <citation type="submission" date="2012-04" db="EMBL/GenBank/DDBJ databases">
        <title>The Genome Sequence of Saprolegnia declina VS20.</title>
        <authorList>
            <consortium name="The Broad Institute Genome Sequencing Platform"/>
            <person name="Russ C."/>
            <person name="Nusbaum C."/>
            <person name="Tyler B."/>
            <person name="van West P."/>
            <person name="Dieguez-Uribeondo J."/>
            <person name="de Bruijn I."/>
            <person name="Tripathy S."/>
            <person name="Jiang R."/>
            <person name="Young S.K."/>
            <person name="Zeng Q."/>
            <person name="Gargeya S."/>
            <person name="Fitzgerald M."/>
            <person name="Haas B."/>
            <person name="Abouelleil A."/>
            <person name="Alvarado L."/>
            <person name="Arachchi H.M."/>
            <person name="Berlin A."/>
            <person name="Chapman S.B."/>
            <person name="Goldberg J."/>
            <person name="Griggs A."/>
            <person name="Gujja S."/>
            <person name="Hansen M."/>
            <person name="Howarth C."/>
            <person name="Imamovic A."/>
            <person name="Larimer J."/>
            <person name="McCowen C."/>
            <person name="Montmayeur A."/>
            <person name="Murphy C."/>
            <person name="Neiman D."/>
            <person name="Pearson M."/>
            <person name="Priest M."/>
            <person name="Roberts A."/>
            <person name="Saif S."/>
            <person name="Shea T."/>
            <person name="Sisk P."/>
            <person name="Sykes S."/>
            <person name="Wortman J."/>
            <person name="Nusbaum C."/>
            <person name="Birren B."/>
        </authorList>
    </citation>
    <scope>NUCLEOTIDE SEQUENCE [LARGE SCALE GENOMIC DNA]</scope>
    <source>
        <strain evidence="1 2">VS20</strain>
    </source>
</reference>
<gene>
    <name evidence="1" type="ORF">SDRG_05152</name>
</gene>
<dbReference type="VEuPathDB" id="FungiDB:SDRG_05152"/>
<name>T0RYC4_SAPDV</name>
<evidence type="ECO:0000313" key="2">
    <source>
        <dbReference type="Proteomes" id="UP000030762"/>
    </source>
</evidence>